<dbReference type="Proteomes" id="UP001219518">
    <property type="component" value="Unassembled WGS sequence"/>
</dbReference>
<accession>A0AAE1GT42</accession>
<feature type="non-terminal residue" evidence="1">
    <location>
        <position position="1"/>
    </location>
</feature>
<organism evidence="1 2">
    <name type="scientific">Frankliniella fusca</name>
    <dbReference type="NCBI Taxonomy" id="407009"/>
    <lineage>
        <taxon>Eukaryota</taxon>
        <taxon>Metazoa</taxon>
        <taxon>Ecdysozoa</taxon>
        <taxon>Arthropoda</taxon>
        <taxon>Hexapoda</taxon>
        <taxon>Insecta</taxon>
        <taxon>Pterygota</taxon>
        <taxon>Neoptera</taxon>
        <taxon>Paraneoptera</taxon>
        <taxon>Thysanoptera</taxon>
        <taxon>Terebrantia</taxon>
        <taxon>Thripoidea</taxon>
        <taxon>Thripidae</taxon>
        <taxon>Frankliniella</taxon>
    </lineage>
</organism>
<name>A0AAE1GT42_9NEOP</name>
<proteinExistence type="predicted"/>
<reference evidence="1" key="1">
    <citation type="submission" date="2021-07" db="EMBL/GenBank/DDBJ databases">
        <authorList>
            <person name="Catto M.A."/>
            <person name="Jacobson A."/>
            <person name="Kennedy G."/>
            <person name="Labadie P."/>
            <person name="Hunt B.G."/>
            <person name="Srinivasan R."/>
        </authorList>
    </citation>
    <scope>NUCLEOTIDE SEQUENCE</scope>
    <source>
        <strain evidence="1">PL_HMW_Pooled</strain>
        <tissue evidence="1">Head</tissue>
    </source>
</reference>
<keyword evidence="2" id="KW-1185">Reference proteome</keyword>
<sequence length="63" mass="7383">FNHFQSFSISVVICFSSWPIHHTRRLLRETFIYSLIVRVNHRTLVPKLVAEVIFPAIGYLQIA</sequence>
<evidence type="ECO:0000313" key="1">
    <source>
        <dbReference type="EMBL" id="KAK3908742.1"/>
    </source>
</evidence>
<gene>
    <name evidence="1" type="ORF">KUF71_000626</name>
</gene>
<dbReference type="EMBL" id="JAHWGI010000070">
    <property type="protein sequence ID" value="KAK3908742.1"/>
    <property type="molecule type" value="Genomic_DNA"/>
</dbReference>
<evidence type="ECO:0000313" key="2">
    <source>
        <dbReference type="Proteomes" id="UP001219518"/>
    </source>
</evidence>
<reference evidence="1" key="2">
    <citation type="journal article" date="2023" name="BMC Genomics">
        <title>Pest status, molecular evolution, and epigenetic factors derived from the genome assembly of Frankliniella fusca, a thysanopteran phytovirus vector.</title>
        <authorList>
            <person name="Catto M.A."/>
            <person name="Labadie P.E."/>
            <person name="Jacobson A.L."/>
            <person name="Kennedy G.G."/>
            <person name="Srinivasan R."/>
            <person name="Hunt B.G."/>
        </authorList>
    </citation>
    <scope>NUCLEOTIDE SEQUENCE</scope>
    <source>
        <strain evidence="1">PL_HMW_Pooled</strain>
    </source>
</reference>
<protein>
    <submittedName>
        <fullName evidence="1">Delta(7)-sterol 5(6)-desaturase erg32</fullName>
    </submittedName>
</protein>
<comment type="caution">
    <text evidence="1">The sequence shown here is derived from an EMBL/GenBank/DDBJ whole genome shotgun (WGS) entry which is preliminary data.</text>
</comment>
<dbReference type="AlphaFoldDB" id="A0AAE1GT42"/>